<comment type="caution">
    <text evidence="7">The sequence shown here is derived from an EMBL/GenBank/DDBJ whole genome shotgun (WGS) entry which is preliminary data.</text>
</comment>
<dbReference type="PANTHER" id="PTHR30404:SF0">
    <property type="entry name" value="N-ACETYLMURAMOYL-L-ALANINE AMIDASE AMIC"/>
    <property type="match status" value="1"/>
</dbReference>
<keyword evidence="8" id="KW-1185">Reference proteome</keyword>
<feature type="domain" description="MurNAc-LAA" evidence="6">
    <location>
        <begin position="455"/>
        <end position="606"/>
    </location>
</feature>
<dbReference type="FunFam" id="3.40.630.40:FF:000005">
    <property type="entry name" value="N-acetylmuramoyl-L-alanine amidase (AmiA)"/>
    <property type="match status" value="1"/>
</dbReference>
<dbReference type="AlphaFoldDB" id="A0A7W7Y507"/>
<dbReference type="Proteomes" id="UP000528322">
    <property type="component" value="Unassembled WGS sequence"/>
</dbReference>
<dbReference type="PANTHER" id="PTHR30404">
    <property type="entry name" value="N-ACETYLMURAMOYL-L-ALANINE AMIDASE"/>
    <property type="match status" value="1"/>
</dbReference>
<feature type="chain" id="PRO_5031020207" description="N-acetylmuramoyl-L-alanine amidase" evidence="5">
    <location>
        <begin position="25"/>
        <end position="613"/>
    </location>
</feature>
<evidence type="ECO:0000259" key="6">
    <source>
        <dbReference type="SMART" id="SM00646"/>
    </source>
</evidence>
<keyword evidence="3 7" id="KW-0378">Hydrolase</keyword>
<feature type="region of interest" description="Disordered" evidence="4">
    <location>
        <begin position="333"/>
        <end position="367"/>
    </location>
</feature>
<proteinExistence type="predicted"/>
<dbReference type="InterPro" id="IPR011990">
    <property type="entry name" value="TPR-like_helical_dom_sf"/>
</dbReference>
<evidence type="ECO:0000256" key="5">
    <source>
        <dbReference type="SAM" id="SignalP"/>
    </source>
</evidence>
<dbReference type="GO" id="GO:0009253">
    <property type="term" value="P:peptidoglycan catabolic process"/>
    <property type="evidence" value="ECO:0007669"/>
    <property type="project" value="InterPro"/>
</dbReference>
<dbReference type="Gene3D" id="1.25.40.10">
    <property type="entry name" value="Tetratricopeptide repeat domain"/>
    <property type="match status" value="1"/>
</dbReference>
<evidence type="ECO:0000313" key="8">
    <source>
        <dbReference type="Proteomes" id="UP000528322"/>
    </source>
</evidence>
<dbReference type="Pfam" id="PF01520">
    <property type="entry name" value="Amidase_3"/>
    <property type="match status" value="1"/>
</dbReference>
<evidence type="ECO:0000256" key="1">
    <source>
        <dbReference type="ARBA" id="ARBA00001561"/>
    </source>
</evidence>
<keyword evidence="5" id="KW-0732">Signal</keyword>
<dbReference type="RefSeq" id="WP_183731477.1">
    <property type="nucleotide sequence ID" value="NZ_JACHID010000006.1"/>
</dbReference>
<comment type="catalytic activity">
    <reaction evidence="1">
        <text>Hydrolyzes the link between N-acetylmuramoyl residues and L-amino acid residues in certain cell-wall glycopeptides.</text>
        <dbReference type="EC" id="3.5.1.28"/>
    </reaction>
</comment>
<accession>A0A7W7Y507</accession>
<dbReference type="InterPro" id="IPR002508">
    <property type="entry name" value="MurNAc-LAA_cat"/>
</dbReference>
<evidence type="ECO:0000313" key="7">
    <source>
        <dbReference type="EMBL" id="MBB5021912.1"/>
    </source>
</evidence>
<feature type="compositionally biased region" description="Polar residues" evidence="4">
    <location>
        <begin position="175"/>
        <end position="188"/>
    </location>
</feature>
<reference evidence="7 8" key="1">
    <citation type="submission" date="2020-08" db="EMBL/GenBank/DDBJ databases">
        <title>Genomic Encyclopedia of Type Strains, Phase IV (KMG-IV): sequencing the most valuable type-strain genomes for metagenomic binning, comparative biology and taxonomic classification.</title>
        <authorList>
            <person name="Goeker M."/>
        </authorList>
    </citation>
    <scope>NUCLEOTIDE SEQUENCE [LARGE SCALE GENOMIC DNA]</scope>
    <source>
        <strain evidence="7 8">DSM 22071</strain>
    </source>
</reference>
<dbReference type="Gene3D" id="3.40.630.40">
    <property type="entry name" value="Zn-dependent exopeptidases"/>
    <property type="match status" value="1"/>
</dbReference>
<dbReference type="InterPro" id="IPR019734">
    <property type="entry name" value="TPR_rpt"/>
</dbReference>
<protein>
    <recommendedName>
        <fullName evidence="2">N-acetylmuramoyl-L-alanine amidase</fullName>
        <ecNumber evidence="2">3.5.1.28</ecNumber>
    </recommendedName>
</protein>
<organism evidence="7 8">
    <name type="scientific">Desulfurispira natronophila</name>
    <dbReference type="NCBI Taxonomy" id="682562"/>
    <lineage>
        <taxon>Bacteria</taxon>
        <taxon>Pseudomonadati</taxon>
        <taxon>Chrysiogenota</taxon>
        <taxon>Chrysiogenia</taxon>
        <taxon>Chrysiogenales</taxon>
        <taxon>Chrysiogenaceae</taxon>
        <taxon>Desulfurispira</taxon>
    </lineage>
</organism>
<evidence type="ECO:0000256" key="2">
    <source>
        <dbReference type="ARBA" id="ARBA00011901"/>
    </source>
</evidence>
<feature type="region of interest" description="Disordered" evidence="4">
    <location>
        <begin position="173"/>
        <end position="202"/>
    </location>
</feature>
<dbReference type="GO" id="GO:0030288">
    <property type="term" value="C:outer membrane-bounded periplasmic space"/>
    <property type="evidence" value="ECO:0007669"/>
    <property type="project" value="TreeGrafter"/>
</dbReference>
<evidence type="ECO:0000256" key="4">
    <source>
        <dbReference type="SAM" id="MobiDB-lite"/>
    </source>
</evidence>
<dbReference type="SUPFAM" id="SSF53187">
    <property type="entry name" value="Zn-dependent exopeptidases"/>
    <property type="match status" value="1"/>
</dbReference>
<name>A0A7W7Y507_9BACT</name>
<dbReference type="GO" id="GO:0008745">
    <property type="term" value="F:N-acetylmuramoyl-L-alanine amidase activity"/>
    <property type="evidence" value="ECO:0007669"/>
    <property type="project" value="UniProtKB-EC"/>
</dbReference>
<evidence type="ECO:0000256" key="3">
    <source>
        <dbReference type="ARBA" id="ARBA00022801"/>
    </source>
</evidence>
<dbReference type="Pfam" id="PF13174">
    <property type="entry name" value="TPR_6"/>
    <property type="match status" value="2"/>
</dbReference>
<feature type="signal peptide" evidence="5">
    <location>
        <begin position="1"/>
        <end position="24"/>
    </location>
</feature>
<dbReference type="EMBL" id="JACHID010000006">
    <property type="protein sequence ID" value="MBB5021912.1"/>
    <property type="molecule type" value="Genomic_DNA"/>
</dbReference>
<gene>
    <name evidence="7" type="ORF">HNR37_001226</name>
</gene>
<dbReference type="Pfam" id="PF11741">
    <property type="entry name" value="AMIN"/>
    <property type="match status" value="1"/>
</dbReference>
<dbReference type="Gene3D" id="2.60.40.3500">
    <property type="match status" value="1"/>
</dbReference>
<sequence>MLRTLLHLLLVLFLAAAIPGGPLADDAFERAQRDYEQLLNQDGVQYRSAWLGTIERFEHYYLNYAESHQAPQAMFNSAEAYLRLHQLSGKSYDLEQSLSTYRTLPRRYPDHKLASQSAYMAGYIYEQHKNDILLAVRHYEQLIERFPESDAAVRALQRLDDLGDIARSPLALAAQQRSQTSPTVTRTALAQPDRDPGSSPKSAQLVNVDTFSNQDYTRAVMRFADANGDVTFKKHWLREDRSLNMPPRLFIDIFDAQLAGDMENIVLDNTHLQGVRMAQYDSDTVRVVFDINSVSDFKVFVLQNPVRVVVDLTSDPEPDPMAITRNLLQAAKKAPPEPVITAERPAAASPSPPSDSNLVNDPSKLPAEGGRLQLASLEPHSLSLAKQLGLGINTVVIDPGHGGRDPGAVGHRGLKEKDVVLDVSRRAAEYLRRNSDLNVLLTREKDEFLPLEARTAFANTHRADLFVSVHTNAFRDSSVHGIETYYLNITSDPRAMEVAARENSISQRNVSDLQNILNDLMMNSKISESSVMAQVIHNDLYQGVRRHHPETRNAGIKKAPFYVLIGAQMPSILVELGFITNPREGALMATENYRQMLAENMARGIIRYAENHD</sequence>
<dbReference type="EC" id="3.5.1.28" evidence="2"/>
<dbReference type="SMART" id="SM00646">
    <property type="entry name" value="Ami_3"/>
    <property type="match status" value="1"/>
</dbReference>
<dbReference type="CDD" id="cd02696">
    <property type="entry name" value="MurNAc-LAA"/>
    <property type="match status" value="1"/>
</dbReference>
<dbReference type="InterPro" id="IPR050695">
    <property type="entry name" value="N-acetylmuramoyl_amidase_3"/>
</dbReference>
<dbReference type="InterPro" id="IPR021731">
    <property type="entry name" value="AMIN_dom"/>
</dbReference>